<dbReference type="GO" id="GO:0000976">
    <property type="term" value="F:transcription cis-regulatory region binding"/>
    <property type="evidence" value="ECO:0007669"/>
    <property type="project" value="TreeGrafter"/>
</dbReference>
<gene>
    <name evidence="8" type="ORF">ASPCADRAFT_178647</name>
</gene>
<accession>A0A1R3R851</accession>
<proteinExistence type="predicted"/>
<dbReference type="InterPro" id="IPR036864">
    <property type="entry name" value="Zn2-C6_fun-type_DNA-bd_sf"/>
</dbReference>
<dbReference type="InterPro" id="IPR051089">
    <property type="entry name" value="prtT"/>
</dbReference>
<dbReference type="EMBL" id="KV907515">
    <property type="protein sequence ID" value="OOF90672.1"/>
    <property type="molecule type" value="Genomic_DNA"/>
</dbReference>
<keyword evidence="4" id="KW-0238">DNA-binding</keyword>
<keyword evidence="5" id="KW-0804">Transcription</keyword>
<dbReference type="GO" id="GO:0000981">
    <property type="term" value="F:DNA-binding transcription factor activity, RNA polymerase II-specific"/>
    <property type="evidence" value="ECO:0007669"/>
    <property type="project" value="InterPro"/>
</dbReference>
<dbReference type="GO" id="GO:0008270">
    <property type="term" value="F:zinc ion binding"/>
    <property type="evidence" value="ECO:0007669"/>
    <property type="project" value="InterPro"/>
</dbReference>
<dbReference type="STRING" id="602072.A0A1R3R851"/>
<evidence type="ECO:0000256" key="1">
    <source>
        <dbReference type="ARBA" id="ARBA00004123"/>
    </source>
</evidence>
<protein>
    <recommendedName>
        <fullName evidence="10">Zn(2)-C6 fungal-type domain-containing protein</fullName>
    </recommendedName>
</protein>
<evidence type="ECO:0000313" key="8">
    <source>
        <dbReference type="EMBL" id="OOF90672.1"/>
    </source>
</evidence>
<feature type="compositionally biased region" description="Polar residues" evidence="7">
    <location>
        <begin position="116"/>
        <end position="128"/>
    </location>
</feature>
<dbReference type="AlphaFoldDB" id="A0A1R3R851"/>
<evidence type="ECO:0000256" key="6">
    <source>
        <dbReference type="ARBA" id="ARBA00023242"/>
    </source>
</evidence>
<dbReference type="Gene3D" id="4.10.240.10">
    <property type="entry name" value="Zn(2)-C6 fungal-type DNA-binding domain"/>
    <property type="match status" value="1"/>
</dbReference>
<sequence length="615" mass="69916">MERPKPAYGQSCTQCYKAKCRCVRTANGANCERCLRLRKQCQPSETRRRRNAQAGEESDARIARLEDKMESLLSAMQSFVGSGAVQPIHEHGLSQISYLNESPSNATSVGFGEATTADSNTTISPNANPLFQYPNYPSPALSNQEDGRVEYFRCRMLPYFPFIHLTPNMTSRYLREYRPCLLQAIHTVTTFSTRERLVQSDQLQHLIFTSALIKVESNIDLLLGVLTYLAWSTDPFLGRADLVSRLMMLAISLVYDLRLFKPSSPDVQVMMAITQGRDENSHKPDDETSSAVLERQRAVLACFVLSSNISSHLGRQDALRWTPQMEEALRVLTLSESCPTDALFVSQVRLQLVKQRADHVRQQDETDITGTVHTAFAPRFLYVKTLRQQLHELKTSFKPASHQIDILNTHAQYVELYINQLAYSISRDCLALKSPGQTGGSDPMLGFQRIECLWQSVECIKAWLDAFYTIPCSQLLGQPFHFWSQMILNITLLKYLSTLQDPEWDCQAVRNTVDLISTMDCMLQKLTLISKEPELQCDDHLLTYLSKLFTKCREWAECRWNPPSQIQDVEPSSQSAGTTGQAHHIPDLDQIFWMQSMDLGDDQWLDSVLSIPMFP</sequence>
<evidence type="ECO:0000256" key="4">
    <source>
        <dbReference type="ARBA" id="ARBA00023125"/>
    </source>
</evidence>
<keyword evidence="9" id="KW-1185">Reference proteome</keyword>
<evidence type="ECO:0000313" key="9">
    <source>
        <dbReference type="Proteomes" id="UP000188318"/>
    </source>
</evidence>
<dbReference type="OMA" id="QACTHCY"/>
<evidence type="ECO:0008006" key="10">
    <source>
        <dbReference type="Google" id="ProtNLM"/>
    </source>
</evidence>
<comment type="subcellular location">
    <subcellularLocation>
        <location evidence="1">Nucleus</location>
    </subcellularLocation>
</comment>
<dbReference type="Proteomes" id="UP000188318">
    <property type="component" value="Unassembled WGS sequence"/>
</dbReference>
<dbReference type="PANTHER" id="PTHR31845">
    <property type="entry name" value="FINGER DOMAIN PROTEIN, PUTATIVE-RELATED"/>
    <property type="match status" value="1"/>
</dbReference>
<evidence type="ECO:0000256" key="7">
    <source>
        <dbReference type="SAM" id="MobiDB-lite"/>
    </source>
</evidence>
<organism evidence="8 9">
    <name type="scientific">Aspergillus carbonarius (strain ITEM 5010)</name>
    <dbReference type="NCBI Taxonomy" id="602072"/>
    <lineage>
        <taxon>Eukaryota</taxon>
        <taxon>Fungi</taxon>
        <taxon>Dikarya</taxon>
        <taxon>Ascomycota</taxon>
        <taxon>Pezizomycotina</taxon>
        <taxon>Eurotiomycetes</taxon>
        <taxon>Eurotiomycetidae</taxon>
        <taxon>Eurotiales</taxon>
        <taxon>Aspergillaceae</taxon>
        <taxon>Aspergillus</taxon>
        <taxon>Aspergillus subgen. Circumdati</taxon>
    </lineage>
</organism>
<dbReference type="GO" id="GO:0005634">
    <property type="term" value="C:nucleus"/>
    <property type="evidence" value="ECO:0007669"/>
    <property type="project" value="UniProtKB-SubCell"/>
</dbReference>
<keyword evidence="6" id="KW-0539">Nucleus</keyword>
<dbReference type="PANTHER" id="PTHR31845:SF18">
    <property type="entry name" value="ZN(II)2CYS6 TRANSCRIPTION FACTOR (EUROFUNG)"/>
    <property type="match status" value="1"/>
</dbReference>
<evidence type="ECO:0000256" key="5">
    <source>
        <dbReference type="ARBA" id="ARBA00023163"/>
    </source>
</evidence>
<evidence type="ECO:0000256" key="2">
    <source>
        <dbReference type="ARBA" id="ARBA00022833"/>
    </source>
</evidence>
<keyword evidence="2" id="KW-0862">Zinc</keyword>
<dbReference type="VEuPathDB" id="FungiDB:ASPCADRAFT_178647"/>
<name>A0A1R3R851_ASPC5</name>
<keyword evidence="3" id="KW-0805">Transcription regulation</keyword>
<evidence type="ECO:0000256" key="3">
    <source>
        <dbReference type="ARBA" id="ARBA00023015"/>
    </source>
</evidence>
<dbReference type="OrthoDB" id="1600564at2759"/>
<feature type="region of interest" description="Disordered" evidence="7">
    <location>
        <begin position="109"/>
        <end position="128"/>
    </location>
</feature>
<reference evidence="9" key="1">
    <citation type="journal article" date="2017" name="Genome Biol.">
        <title>Comparative genomics reveals high biological diversity and specific adaptations in the industrially and medically important fungal genus Aspergillus.</title>
        <authorList>
            <person name="de Vries R.P."/>
            <person name="Riley R."/>
            <person name="Wiebenga A."/>
            <person name="Aguilar-Osorio G."/>
            <person name="Amillis S."/>
            <person name="Uchima C.A."/>
            <person name="Anderluh G."/>
            <person name="Asadollahi M."/>
            <person name="Askin M."/>
            <person name="Barry K."/>
            <person name="Battaglia E."/>
            <person name="Bayram O."/>
            <person name="Benocci T."/>
            <person name="Braus-Stromeyer S.A."/>
            <person name="Caldana C."/>
            <person name="Canovas D."/>
            <person name="Cerqueira G.C."/>
            <person name="Chen F."/>
            <person name="Chen W."/>
            <person name="Choi C."/>
            <person name="Clum A."/>
            <person name="Dos Santos R.A."/>
            <person name="Damasio A.R."/>
            <person name="Diallinas G."/>
            <person name="Emri T."/>
            <person name="Fekete E."/>
            <person name="Flipphi M."/>
            <person name="Freyberg S."/>
            <person name="Gallo A."/>
            <person name="Gournas C."/>
            <person name="Habgood R."/>
            <person name="Hainaut M."/>
            <person name="Harispe M.L."/>
            <person name="Henrissat B."/>
            <person name="Hilden K.S."/>
            <person name="Hope R."/>
            <person name="Hossain A."/>
            <person name="Karabika E."/>
            <person name="Karaffa L."/>
            <person name="Karanyi Z."/>
            <person name="Krasevec N."/>
            <person name="Kuo A."/>
            <person name="Kusch H."/>
            <person name="LaButti K."/>
            <person name="Lagendijk E.L."/>
            <person name="Lapidus A."/>
            <person name="Levasseur A."/>
            <person name="Lindquist E."/>
            <person name="Lipzen A."/>
            <person name="Logrieco A.F."/>
            <person name="MacCabe A."/>
            <person name="Maekelae M.R."/>
            <person name="Malavazi I."/>
            <person name="Melin P."/>
            <person name="Meyer V."/>
            <person name="Mielnichuk N."/>
            <person name="Miskei M."/>
            <person name="Molnar A.P."/>
            <person name="Mule G."/>
            <person name="Ngan C.Y."/>
            <person name="Orejas M."/>
            <person name="Orosz E."/>
            <person name="Ouedraogo J.P."/>
            <person name="Overkamp K.M."/>
            <person name="Park H.-S."/>
            <person name="Perrone G."/>
            <person name="Piumi F."/>
            <person name="Punt P.J."/>
            <person name="Ram A.F."/>
            <person name="Ramon A."/>
            <person name="Rauscher S."/>
            <person name="Record E."/>
            <person name="Riano-Pachon D.M."/>
            <person name="Robert V."/>
            <person name="Roehrig J."/>
            <person name="Ruller R."/>
            <person name="Salamov A."/>
            <person name="Salih N.S."/>
            <person name="Samson R.A."/>
            <person name="Sandor E."/>
            <person name="Sanguinetti M."/>
            <person name="Schuetze T."/>
            <person name="Sepcic K."/>
            <person name="Shelest E."/>
            <person name="Sherlock G."/>
            <person name="Sophianopoulou V."/>
            <person name="Squina F.M."/>
            <person name="Sun H."/>
            <person name="Susca A."/>
            <person name="Todd R.B."/>
            <person name="Tsang A."/>
            <person name="Unkles S.E."/>
            <person name="van de Wiele N."/>
            <person name="van Rossen-Uffink D."/>
            <person name="Oliveira J.V."/>
            <person name="Vesth T.C."/>
            <person name="Visser J."/>
            <person name="Yu J.-H."/>
            <person name="Zhou M."/>
            <person name="Andersen M.R."/>
            <person name="Archer D.B."/>
            <person name="Baker S.E."/>
            <person name="Benoit I."/>
            <person name="Brakhage A.A."/>
            <person name="Braus G.H."/>
            <person name="Fischer R."/>
            <person name="Frisvad J.C."/>
            <person name="Goldman G.H."/>
            <person name="Houbraken J."/>
            <person name="Oakley B."/>
            <person name="Pocsi I."/>
            <person name="Scazzocchio C."/>
            <person name="Seiboth B."/>
            <person name="vanKuyk P.A."/>
            <person name="Wortman J."/>
            <person name="Dyer P.S."/>
            <person name="Grigoriev I.V."/>
        </authorList>
    </citation>
    <scope>NUCLEOTIDE SEQUENCE [LARGE SCALE GENOMIC DNA]</scope>
    <source>
        <strain evidence="9">ITEM 5010</strain>
    </source>
</reference>